<comment type="caution">
    <text evidence="2">The sequence shown here is derived from an EMBL/GenBank/DDBJ whole genome shotgun (WGS) entry which is preliminary data.</text>
</comment>
<keyword evidence="3" id="KW-1185">Reference proteome</keyword>
<dbReference type="SUPFAM" id="SSF141371">
    <property type="entry name" value="PilZ domain-like"/>
    <property type="match status" value="1"/>
</dbReference>
<accession>A0ABN7M6P5</accession>
<evidence type="ECO:0000313" key="2">
    <source>
        <dbReference type="EMBL" id="CAE6779912.1"/>
    </source>
</evidence>
<dbReference type="EMBL" id="CAJNBJ010000017">
    <property type="protein sequence ID" value="CAE6779912.1"/>
    <property type="molecule type" value="Genomic_DNA"/>
</dbReference>
<dbReference type="Pfam" id="PF07238">
    <property type="entry name" value="PilZ"/>
    <property type="match status" value="1"/>
</dbReference>
<proteinExistence type="predicted"/>
<reference evidence="2 3" key="1">
    <citation type="submission" date="2021-02" db="EMBL/GenBank/DDBJ databases">
        <authorList>
            <person name="Han P."/>
        </authorList>
    </citation>
    <scope>NUCLEOTIDE SEQUENCE [LARGE SCALE GENOMIC DNA]</scope>
    <source>
        <strain evidence="2">Candidatus Nitrospira sp. ZN2</strain>
    </source>
</reference>
<dbReference type="RefSeq" id="WP_213043485.1">
    <property type="nucleotide sequence ID" value="NZ_CAJNBJ010000017.1"/>
</dbReference>
<gene>
    <name evidence="2" type="ORF">NSPZN2_40703</name>
</gene>
<protein>
    <submittedName>
        <fullName evidence="2">PilZ domain-containing protein</fullName>
    </submittedName>
</protein>
<evidence type="ECO:0000313" key="3">
    <source>
        <dbReference type="Proteomes" id="UP000675880"/>
    </source>
</evidence>
<dbReference type="Gene3D" id="2.40.10.220">
    <property type="entry name" value="predicted glycosyltransferase like domains"/>
    <property type="match status" value="1"/>
</dbReference>
<feature type="domain" description="PilZ" evidence="1">
    <location>
        <begin position="2"/>
        <end position="98"/>
    </location>
</feature>
<dbReference type="Proteomes" id="UP000675880">
    <property type="component" value="Unassembled WGS sequence"/>
</dbReference>
<sequence>MQTRYSQRVLVDCSVMFAGENVVGEGRILDLSLPGCLLESSKNMTAGEYIQLRLFLPDRATPLNVALAAVRWVDGCKLGVEFIRTSHEEQRRLAQFVKQQSGRGQSPRWSDSVVLIGASDS</sequence>
<name>A0ABN7M6P5_9BACT</name>
<dbReference type="InterPro" id="IPR009875">
    <property type="entry name" value="PilZ_domain"/>
</dbReference>
<organism evidence="2 3">
    <name type="scientific">Nitrospira defluvii</name>
    <dbReference type="NCBI Taxonomy" id="330214"/>
    <lineage>
        <taxon>Bacteria</taxon>
        <taxon>Pseudomonadati</taxon>
        <taxon>Nitrospirota</taxon>
        <taxon>Nitrospiria</taxon>
        <taxon>Nitrospirales</taxon>
        <taxon>Nitrospiraceae</taxon>
        <taxon>Nitrospira</taxon>
    </lineage>
</organism>
<evidence type="ECO:0000259" key="1">
    <source>
        <dbReference type="Pfam" id="PF07238"/>
    </source>
</evidence>